<dbReference type="InterPro" id="IPR018247">
    <property type="entry name" value="EF_Hand_1_Ca_BS"/>
</dbReference>
<keyword evidence="3" id="KW-0106">Calcium</keyword>
<dbReference type="PROSITE" id="PS50222">
    <property type="entry name" value="EF_HAND_2"/>
    <property type="match status" value="2"/>
</dbReference>
<dbReference type="Pfam" id="PF13202">
    <property type="entry name" value="EF-hand_5"/>
    <property type="match status" value="1"/>
</dbReference>
<dbReference type="Pfam" id="PF13405">
    <property type="entry name" value="EF-hand_6"/>
    <property type="match status" value="1"/>
</dbReference>
<sequence length="74" mass="7935">MAEIDKDSDGFIDLCEFTEFHGYGTSSSPDAANKDLRDAFDLYDKDGNGLISAKELHAVIKSLGRSAPLPTAQG</sequence>
<dbReference type="OrthoDB" id="26525at2759"/>
<dbReference type="SMART" id="SM00054">
    <property type="entry name" value="EFh"/>
    <property type="match status" value="1"/>
</dbReference>
<dbReference type="GO" id="GO:0005509">
    <property type="term" value="F:calcium ion binding"/>
    <property type="evidence" value="ECO:0007669"/>
    <property type="project" value="InterPro"/>
</dbReference>
<keyword evidence="2" id="KW-0677">Repeat</keyword>
<dbReference type="Gene3D" id="1.10.238.10">
    <property type="entry name" value="EF-hand"/>
    <property type="match status" value="1"/>
</dbReference>
<dbReference type="EMBL" id="WJXA01000289">
    <property type="protein sequence ID" value="KAF7113422.1"/>
    <property type="molecule type" value="Genomic_DNA"/>
</dbReference>
<evidence type="ECO:0000313" key="6">
    <source>
        <dbReference type="Proteomes" id="UP000626092"/>
    </source>
</evidence>
<dbReference type="CDD" id="cd00051">
    <property type="entry name" value="EFh"/>
    <property type="match status" value="1"/>
</dbReference>
<proteinExistence type="predicted"/>
<dbReference type="PANTHER" id="PTHR10891">
    <property type="entry name" value="EF-HAND CALCIUM-BINDING DOMAIN CONTAINING PROTEIN"/>
    <property type="match status" value="1"/>
</dbReference>
<dbReference type="AlphaFoldDB" id="A0A834FVA7"/>
<reference evidence="5" key="1">
    <citation type="submission" date="2019-11" db="EMBL/GenBank/DDBJ databases">
        <authorList>
            <person name="Liu Y."/>
            <person name="Hou J."/>
            <person name="Li T.-Q."/>
            <person name="Guan C.-H."/>
            <person name="Wu X."/>
            <person name="Wu H.-Z."/>
            <person name="Ling F."/>
            <person name="Zhang R."/>
            <person name="Shi X.-G."/>
            <person name="Ren J.-P."/>
            <person name="Chen E.-F."/>
            <person name="Sun J.-M."/>
        </authorList>
    </citation>
    <scope>NUCLEOTIDE SEQUENCE</scope>
    <source>
        <strain evidence="5">Adult_tree_wgs_1</strain>
        <tissue evidence="5">Leaves</tissue>
    </source>
</reference>
<feature type="domain" description="EF-hand" evidence="4">
    <location>
        <begin position="1"/>
        <end position="27"/>
    </location>
</feature>
<keyword evidence="1" id="KW-0479">Metal-binding</keyword>
<evidence type="ECO:0000256" key="3">
    <source>
        <dbReference type="ARBA" id="ARBA00022837"/>
    </source>
</evidence>
<evidence type="ECO:0000313" key="5">
    <source>
        <dbReference type="EMBL" id="KAF7113422.1"/>
    </source>
</evidence>
<organism evidence="5 6">
    <name type="scientific">Rhododendron simsii</name>
    <name type="common">Sims's rhododendron</name>
    <dbReference type="NCBI Taxonomy" id="118357"/>
    <lineage>
        <taxon>Eukaryota</taxon>
        <taxon>Viridiplantae</taxon>
        <taxon>Streptophyta</taxon>
        <taxon>Embryophyta</taxon>
        <taxon>Tracheophyta</taxon>
        <taxon>Spermatophyta</taxon>
        <taxon>Magnoliopsida</taxon>
        <taxon>eudicotyledons</taxon>
        <taxon>Gunneridae</taxon>
        <taxon>Pentapetalae</taxon>
        <taxon>asterids</taxon>
        <taxon>Ericales</taxon>
        <taxon>Ericaceae</taxon>
        <taxon>Ericoideae</taxon>
        <taxon>Rhodoreae</taxon>
        <taxon>Rhododendron</taxon>
    </lineage>
</organism>
<evidence type="ECO:0000259" key="4">
    <source>
        <dbReference type="PROSITE" id="PS50222"/>
    </source>
</evidence>
<dbReference type="PROSITE" id="PS00018">
    <property type="entry name" value="EF_HAND_1"/>
    <property type="match status" value="2"/>
</dbReference>
<comment type="caution">
    <text evidence="5">The sequence shown here is derived from an EMBL/GenBank/DDBJ whole genome shotgun (WGS) entry which is preliminary data.</text>
</comment>
<protein>
    <recommendedName>
        <fullName evidence="4">EF-hand domain-containing protein</fullName>
    </recommendedName>
</protein>
<gene>
    <name evidence="5" type="ORF">RHSIM_RhsimUnG0128300</name>
</gene>
<dbReference type="InterPro" id="IPR011992">
    <property type="entry name" value="EF-hand-dom_pair"/>
</dbReference>
<dbReference type="InterPro" id="IPR002048">
    <property type="entry name" value="EF_hand_dom"/>
</dbReference>
<evidence type="ECO:0000256" key="2">
    <source>
        <dbReference type="ARBA" id="ARBA00022737"/>
    </source>
</evidence>
<accession>A0A834FVA7</accession>
<dbReference type="SUPFAM" id="SSF47473">
    <property type="entry name" value="EF-hand"/>
    <property type="match status" value="1"/>
</dbReference>
<name>A0A834FVA7_RHOSS</name>
<evidence type="ECO:0000256" key="1">
    <source>
        <dbReference type="ARBA" id="ARBA00022723"/>
    </source>
</evidence>
<dbReference type="Proteomes" id="UP000626092">
    <property type="component" value="Unassembled WGS sequence"/>
</dbReference>
<keyword evidence="6" id="KW-1185">Reference proteome</keyword>
<dbReference type="InterPro" id="IPR039647">
    <property type="entry name" value="EF_hand_pair_protein_CML-like"/>
</dbReference>
<feature type="domain" description="EF-hand" evidence="4">
    <location>
        <begin position="31"/>
        <end position="66"/>
    </location>
</feature>